<dbReference type="GO" id="GO:0016491">
    <property type="term" value="F:oxidoreductase activity"/>
    <property type="evidence" value="ECO:0007669"/>
    <property type="project" value="UniProtKB-KW"/>
</dbReference>
<dbReference type="InterPro" id="IPR016166">
    <property type="entry name" value="FAD-bd_PCMH"/>
</dbReference>
<accession>A0AAD9S552</accession>
<keyword evidence="7" id="KW-1185">Reference proteome</keyword>
<dbReference type="InterPro" id="IPR050416">
    <property type="entry name" value="FAD-linked_Oxidoreductase"/>
</dbReference>
<sequence>MAFEAATNACELLKKVFPGRVTTQETQEAFQAERDRPWSQTCWIPSAAYVVLNDAHEVATALAIIKKTGCQFSIRTSGHNPNAGFSSVDGSGVVLDLRGLNEKTLGSDGVLHAAGGCIWGDIYPFLEEHGRSPIGGRERQVGLGGFLTGGGYPAFSSLHGIGPDGVKGCEIVLADGSIVEANANTNSDLWRALKGGTSNFGIATRFDINTHPLIKAKFTIKLYDPSDYVNINAATIKIQEAMENNPKLNVFTNFNKQFVAVIMIYADSPPEMPPVFEAFEKLSSHLNTAVPPTDGTVLTLVQTLSEMGHVPQSLSRKIGTVTTKVSADLYDEVNRIWQSSNKKVPEGGMLHYTIQPLSSTSVKAGEEAGGNSMGLEKVPQCWWVFTAEWPQDLPGGSAIEQAHNELLQAVEKLAKDKGVFLDFICPSFAGAEQNVLRGFGEDNVRKLKEVSHKYDPEGVFQKLQNNGFLLRNI</sequence>
<evidence type="ECO:0000256" key="2">
    <source>
        <dbReference type="ARBA" id="ARBA00022630"/>
    </source>
</evidence>
<gene>
    <name evidence="6" type="ORF">N8I77_012167</name>
</gene>
<dbReference type="Pfam" id="PF01565">
    <property type="entry name" value="FAD_binding_4"/>
    <property type="match status" value="1"/>
</dbReference>
<dbReference type="InterPro" id="IPR016169">
    <property type="entry name" value="FAD-bd_PCMH_sub2"/>
</dbReference>
<keyword evidence="4" id="KW-0560">Oxidoreductase</keyword>
<dbReference type="InterPro" id="IPR006094">
    <property type="entry name" value="Oxid_FAD_bind_N"/>
</dbReference>
<keyword evidence="2" id="KW-0285">Flavoprotein</keyword>
<dbReference type="InterPro" id="IPR036318">
    <property type="entry name" value="FAD-bd_PCMH-like_sf"/>
</dbReference>
<evidence type="ECO:0000256" key="3">
    <source>
        <dbReference type="ARBA" id="ARBA00022827"/>
    </source>
</evidence>
<dbReference type="SUPFAM" id="SSF56176">
    <property type="entry name" value="FAD-binding/transporter-associated domain-like"/>
    <property type="match status" value="1"/>
</dbReference>
<dbReference type="AlphaFoldDB" id="A0AAD9S552"/>
<dbReference type="GO" id="GO:0071949">
    <property type="term" value="F:FAD binding"/>
    <property type="evidence" value="ECO:0007669"/>
    <property type="project" value="InterPro"/>
</dbReference>
<dbReference type="PANTHER" id="PTHR42973:SF54">
    <property type="entry name" value="FAD-BINDING PCMH-TYPE DOMAIN-CONTAINING PROTEIN"/>
    <property type="match status" value="1"/>
</dbReference>
<evidence type="ECO:0000313" key="6">
    <source>
        <dbReference type="EMBL" id="KAK2598780.1"/>
    </source>
</evidence>
<dbReference type="PROSITE" id="PS51387">
    <property type="entry name" value="FAD_PCMH"/>
    <property type="match status" value="1"/>
</dbReference>
<dbReference type="Proteomes" id="UP001265746">
    <property type="component" value="Unassembled WGS sequence"/>
</dbReference>
<feature type="domain" description="FAD-binding PCMH-type" evidence="5">
    <location>
        <begin position="42"/>
        <end position="213"/>
    </location>
</feature>
<reference evidence="6" key="1">
    <citation type="submission" date="2023-06" db="EMBL/GenBank/DDBJ databases">
        <authorList>
            <person name="Noh H."/>
        </authorList>
    </citation>
    <scope>NUCLEOTIDE SEQUENCE</scope>
    <source>
        <strain evidence="6">DUCC20226</strain>
    </source>
</reference>
<protein>
    <recommendedName>
        <fullName evidence="5">FAD-binding PCMH-type domain-containing protein</fullName>
    </recommendedName>
</protein>
<keyword evidence="3" id="KW-0274">FAD</keyword>
<evidence type="ECO:0000313" key="7">
    <source>
        <dbReference type="Proteomes" id="UP001265746"/>
    </source>
</evidence>
<name>A0AAD9S552_PHOAM</name>
<comment type="similarity">
    <text evidence="1">Belongs to the oxygen-dependent FAD-linked oxidoreductase family.</text>
</comment>
<dbReference type="EMBL" id="JAUJFL010000008">
    <property type="protein sequence ID" value="KAK2598780.1"/>
    <property type="molecule type" value="Genomic_DNA"/>
</dbReference>
<comment type="caution">
    <text evidence="6">The sequence shown here is derived from an EMBL/GenBank/DDBJ whole genome shotgun (WGS) entry which is preliminary data.</text>
</comment>
<evidence type="ECO:0000259" key="5">
    <source>
        <dbReference type="PROSITE" id="PS51387"/>
    </source>
</evidence>
<dbReference type="PANTHER" id="PTHR42973">
    <property type="entry name" value="BINDING OXIDOREDUCTASE, PUTATIVE (AFU_ORTHOLOGUE AFUA_1G17690)-RELATED"/>
    <property type="match status" value="1"/>
</dbReference>
<organism evidence="6 7">
    <name type="scientific">Phomopsis amygdali</name>
    <name type="common">Fusicoccum amygdali</name>
    <dbReference type="NCBI Taxonomy" id="1214568"/>
    <lineage>
        <taxon>Eukaryota</taxon>
        <taxon>Fungi</taxon>
        <taxon>Dikarya</taxon>
        <taxon>Ascomycota</taxon>
        <taxon>Pezizomycotina</taxon>
        <taxon>Sordariomycetes</taxon>
        <taxon>Sordariomycetidae</taxon>
        <taxon>Diaporthales</taxon>
        <taxon>Diaporthaceae</taxon>
        <taxon>Diaporthe</taxon>
    </lineage>
</organism>
<dbReference type="Gene3D" id="3.30.465.10">
    <property type="match status" value="1"/>
</dbReference>
<proteinExistence type="inferred from homology"/>
<evidence type="ECO:0000256" key="1">
    <source>
        <dbReference type="ARBA" id="ARBA00005466"/>
    </source>
</evidence>
<evidence type="ECO:0000256" key="4">
    <source>
        <dbReference type="ARBA" id="ARBA00023002"/>
    </source>
</evidence>